<keyword evidence="2 12" id="KW-0963">Cytoplasm</keyword>
<keyword evidence="9 12" id="KW-0299">Galactose metabolism</keyword>
<dbReference type="EMBL" id="AVFE01000065">
    <property type="protein sequence ID" value="ETD03777.1"/>
    <property type="molecule type" value="Genomic_DNA"/>
</dbReference>
<feature type="site" description="Transition state stabilizer" evidence="12">
    <location>
        <position position="383"/>
    </location>
</feature>
<evidence type="ECO:0000313" key="18">
    <source>
        <dbReference type="Proteomes" id="UP000018692"/>
    </source>
</evidence>
<dbReference type="Pfam" id="PF10509">
    <property type="entry name" value="GalKase_gal_bdg"/>
    <property type="match status" value="1"/>
</dbReference>
<dbReference type="Gene3D" id="3.30.70.890">
    <property type="entry name" value="GHMP kinase, C-terminal domain"/>
    <property type="match status" value="1"/>
</dbReference>
<comment type="catalytic activity">
    <reaction evidence="12">
        <text>alpha-D-galactose + ATP = alpha-D-galactose 1-phosphate + ADP + H(+)</text>
        <dbReference type="Rhea" id="RHEA:13553"/>
        <dbReference type="ChEBI" id="CHEBI:15378"/>
        <dbReference type="ChEBI" id="CHEBI:28061"/>
        <dbReference type="ChEBI" id="CHEBI:30616"/>
        <dbReference type="ChEBI" id="CHEBI:58336"/>
        <dbReference type="ChEBI" id="CHEBI:456216"/>
        <dbReference type="EC" id="2.7.1.6"/>
    </reaction>
</comment>
<feature type="binding site" evidence="12">
    <location>
        <begin position="480"/>
        <end position="486"/>
    </location>
    <ligand>
        <name>ATP</name>
        <dbReference type="ChEBI" id="CHEBI:30616"/>
    </ligand>
</feature>
<evidence type="ECO:0000256" key="10">
    <source>
        <dbReference type="ARBA" id="ARBA00023235"/>
    </source>
</evidence>
<dbReference type="Pfam" id="PF01263">
    <property type="entry name" value="Aldose_epim"/>
    <property type="match status" value="1"/>
</dbReference>
<dbReference type="InterPro" id="IPR047215">
    <property type="entry name" value="Galactose_mutarotase-like"/>
</dbReference>
<comment type="pathway">
    <text evidence="12">Carbohydrate metabolism; galactose metabolism.</text>
</comment>
<keyword evidence="4 12" id="KW-0479">Metal-binding</keyword>
<organism evidence="17 18">
    <name type="scientific">Lactococcus garvieae TRF1</name>
    <dbReference type="NCBI Taxonomy" id="1380772"/>
    <lineage>
        <taxon>Bacteria</taxon>
        <taxon>Bacillati</taxon>
        <taxon>Bacillota</taxon>
        <taxon>Bacilli</taxon>
        <taxon>Lactobacillales</taxon>
        <taxon>Streptococcaceae</taxon>
        <taxon>Lactococcus</taxon>
    </lineage>
</organism>
<dbReference type="PRINTS" id="PR00473">
    <property type="entry name" value="GALCTOKINASE"/>
</dbReference>
<evidence type="ECO:0000256" key="9">
    <source>
        <dbReference type="ARBA" id="ARBA00023144"/>
    </source>
</evidence>
<feature type="binding site" evidence="12">
    <location>
        <position position="423"/>
    </location>
    <ligand>
        <name>ATP</name>
        <dbReference type="ChEBI" id="CHEBI:30616"/>
    </ligand>
</feature>
<keyword evidence="6 12" id="KW-0418">Kinase</keyword>
<evidence type="ECO:0000256" key="4">
    <source>
        <dbReference type="ARBA" id="ARBA00022723"/>
    </source>
</evidence>
<keyword evidence="11 12" id="KW-0119">Carbohydrate metabolism</keyword>
<dbReference type="PATRIC" id="fig|1380772.3.peg.2204"/>
<dbReference type="Proteomes" id="UP000018692">
    <property type="component" value="Unassembled WGS sequence"/>
</dbReference>
<feature type="domain" description="Galactokinase N-terminal" evidence="16">
    <location>
        <begin position="364"/>
        <end position="411"/>
    </location>
</feature>
<feature type="domain" description="GHMP kinase C-terminal" evidence="15">
    <location>
        <begin position="641"/>
        <end position="722"/>
    </location>
</feature>
<dbReference type="InterPro" id="IPR008183">
    <property type="entry name" value="Aldose_1/G6P_1-epimerase"/>
</dbReference>
<evidence type="ECO:0000256" key="13">
    <source>
        <dbReference type="NCBIfam" id="TIGR00131"/>
    </source>
</evidence>
<evidence type="ECO:0000259" key="14">
    <source>
        <dbReference type="Pfam" id="PF00288"/>
    </source>
</evidence>
<comment type="caution">
    <text evidence="17">The sequence shown here is derived from an EMBL/GenBank/DDBJ whole genome shotgun (WGS) entry which is preliminary data.</text>
</comment>
<dbReference type="Gene3D" id="3.30.230.10">
    <property type="match status" value="1"/>
</dbReference>
<dbReference type="CDD" id="cd09019">
    <property type="entry name" value="galactose_mutarotase_like"/>
    <property type="match status" value="1"/>
</dbReference>
<accession>V8AMJ9</accession>
<keyword evidence="8 12" id="KW-0460">Magnesium</keyword>
<dbReference type="FunFam" id="3.30.230.10:FF:000017">
    <property type="entry name" value="Galactokinase"/>
    <property type="match status" value="1"/>
</dbReference>
<dbReference type="GO" id="GO:0005829">
    <property type="term" value="C:cytosol"/>
    <property type="evidence" value="ECO:0007669"/>
    <property type="project" value="TreeGrafter"/>
</dbReference>
<dbReference type="PRINTS" id="PR00959">
    <property type="entry name" value="MEVGALKINASE"/>
</dbReference>
<proteinExistence type="inferred from homology"/>
<comment type="function">
    <text evidence="12">Catalyzes the transfer of the gamma-phosphate of ATP to D-galactose to form alpha-D-galactose-1-phosphate (Gal-1-P).</text>
</comment>
<dbReference type="GO" id="GO:0004335">
    <property type="term" value="F:galactokinase activity"/>
    <property type="evidence" value="ECO:0007669"/>
    <property type="project" value="UniProtKB-UniRule"/>
</dbReference>
<dbReference type="Pfam" id="PF08544">
    <property type="entry name" value="GHMP_kinases_C"/>
    <property type="match status" value="1"/>
</dbReference>
<dbReference type="SUPFAM" id="SSF54211">
    <property type="entry name" value="Ribosomal protein S5 domain 2-like"/>
    <property type="match status" value="1"/>
</dbReference>
<name>V8AMJ9_9LACT</name>
<evidence type="ECO:0000313" key="17">
    <source>
        <dbReference type="EMBL" id="ETD03777.1"/>
    </source>
</evidence>
<keyword evidence="3 12" id="KW-0808">Transferase</keyword>
<evidence type="ECO:0000256" key="6">
    <source>
        <dbReference type="ARBA" id="ARBA00022777"/>
    </source>
</evidence>
<dbReference type="InterPro" id="IPR036554">
    <property type="entry name" value="GHMP_kinase_C_sf"/>
</dbReference>
<evidence type="ECO:0000259" key="16">
    <source>
        <dbReference type="Pfam" id="PF10509"/>
    </source>
</evidence>
<dbReference type="PROSITE" id="PS00106">
    <property type="entry name" value="GALACTOKINASE"/>
    <property type="match status" value="1"/>
</dbReference>
<reference evidence="17 18" key="1">
    <citation type="submission" date="2013-07" db="EMBL/GenBank/DDBJ databases">
        <title>Isolation of Lactococcus garvieae strain TRF1 from the fecal material of a timber rattlesnake.</title>
        <authorList>
            <person name="McLaughlin R.W."/>
            <person name="Cochran P.A."/>
            <person name="Dowd S.E."/>
        </authorList>
    </citation>
    <scope>NUCLEOTIDE SEQUENCE [LARGE SCALE GENOMIC DNA]</scope>
    <source>
        <strain evidence="17 18">TRF1</strain>
    </source>
</reference>
<dbReference type="GO" id="GO:0016853">
    <property type="term" value="F:isomerase activity"/>
    <property type="evidence" value="ECO:0007669"/>
    <property type="project" value="UniProtKB-KW"/>
</dbReference>
<dbReference type="InterPro" id="IPR014721">
    <property type="entry name" value="Ribsml_uS5_D2-typ_fold_subgr"/>
</dbReference>
<keyword evidence="7 12" id="KW-0067">ATP-binding</keyword>
<dbReference type="GO" id="GO:0005524">
    <property type="term" value="F:ATP binding"/>
    <property type="evidence" value="ECO:0007669"/>
    <property type="project" value="UniProtKB-UniRule"/>
</dbReference>
<dbReference type="PROSITE" id="PS00627">
    <property type="entry name" value="GHMP_KINASES_ATP"/>
    <property type="match status" value="1"/>
</dbReference>
<dbReference type="PANTHER" id="PTHR10457:SF7">
    <property type="entry name" value="GALACTOKINASE-RELATED"/>
    <property type="match status" value="1"/>
</dbReference>
<dbReference type="InterPro" id="IPR006203">
    <property type="entry name" value="GHMP_knse_ATP-bd_CS"/>
</dbReference>
<dbReference type="PANTHER" id="PTHR10457">
    <property type="entry name" value="MEVALONATE KINASE/GALACTOKINASE"/>
    <property type="match status" value="1"/>
</dbReference>
<dbReference type="Pfam" id="PF00288">
    <property type="entry name" value="GHMP_kinases_N"/>
    <property type="match status" value="1"/>
</dbReference>
<dbReference type="EC" id="2.7.1.6" evidence="12 13"/>
<dbReference type="InterPro" id="IPR000705">
    <property type="entry name" value="Galactokinase"/>
</dbReference>
<dbReference type="GO" id="GO:0006012">
    <property type="term" value="P:galactose metabolic process"/>
    <property type="evidence" value="ECO:0007669"/>
    <property type="project" value="UniProtKB-UniRule"/>
</dbReference>
<dbReference type="InterPro" id="IPR014718">
    <property type="entry name" value="GH-type_carb-bd"/>
</dbReference>
<dbReference type="GO" id="GO:0030246">
    <property type="term" value="F:carbohydrate binding"/>
    <property type="evidence" value="ECO:0007669"/>
    <property type="project" value="InterPro"/>
</dbReference>
<feature type="domain" description="GHMP kinase N-terminal" evidence="14">
    <location>
        <begin position="449"/>
        <end position="537"/>
    </location>
</feature>
<dbReference type="FunFam" id="3.30.70.890:FF:000001">
    <property type="entry name" value="Galactokinase"/>
    <property type="match status" value="1"/>
</dbReference>
<feature type="binding site" evidence="12">
    <location>
        <position position="518"/>
    </location>
    <ligand>
        <name>Mg(2+)</name>
        <dbReference type="ChEBI" id="CHEBI:18420"/>
    </ligand>
</feature>
<comment type="similarity">
    <text evidence="1 12">Belongs to the GHMP kinase family. GalK subfamily.</text>
</comment>
<evidence type="ECO:0000256" key="5">
    <source>
        <dbReference type="ARBA" id="ARBA00022741"/>
    </source>
</evidence>
<dbReference type="Gene3D" id="2.70.98.10">
    <property type="match status" value="1"/>
</dbReference>
<sequence length="746" mass="82597">MMEITTKDFGLGAHLICLTNKAGDTLSLSNYGARIVDWTVNGKKIVLGFDSTQEYVEKDNYPGATIGRTAGRIKDGQVEIAGKTVQLQQNEAAQTLHGGQDSFESKLWQFEVFQEAEQAKVQFYLTSNDGENGYPGQMQVTVTHSFDENGAWSIEYDAVSDKDTVFNPTGHVYFNLSGDVGQSIDNHFLRLGASRFIPLLDKSEVVRGDIAELAGTDLDLRSGKKLSEVFQSTMEQVTLVDGLDHPFLLDEPSIEKEQARLSFEDLSVSVYTDRPSIVIFSANFGESGAVYQGKKEVNHAQSLLKHKWRQAVSKFRSWAISHSKQVRNTIQKQFINFIKKRKNEEKKMTTIVENSKVLTALTNSFEKVFGDTENVEYFFSPGRINLIGEHTDYNGGYVFPASITIGTTGLARLREDTKIRLFSQNFPEAGLIEFDLTEVKEKEDDSWSNYVKGMIVMLQGAGYTIDKGFELLINGEIPTASGLSSSASLELLVGVVLDDLFNLQVPRLELVQLGQKTENEFIGVNSGILDQFAIGFGEVKKAILLDCNTLKYEMVPVELRDYDIVIMNTNKPRALTESKYNERFAETREALKRMQSKLAIESLGELSNEEFDANTDLIGDETLIKRARHAVYENNRTKIAQKAFVAGNLTKFGELLNASHASLKDDYEVTGIELDTLAETAQKQAGVLGARMTGAGFGGCAIALVAHDKVADFEEAVGAEYEKVVGYPASFYVAQIGSGSTKLDVE</sequence>
<dbReference type="InterPro" id="IPR013750">
    <property type="entry name" value="GHMP_kinase_C_dom"/>
</dbReference>
<evidence type="ECO:0000256" key="1">
    <source>
        <dbReference type="ARBA" id="ARBA00006566"/>
    </source>
</evidence>
<dbReference type="InterPro" id="IPR019539">
    <property type="entry name" value="GalKase_N"/>
</dbReference>
<dbReference type="SMR" id="V8AMJ9"/>
<dbReference type="AlphaFoldDB" id="V8AMJ9"/>
<protein>
    <recommendedName>
        <fullName evidence="12 13">Galactokinase</fullName>
        <ecNumber evidence="12 13">2.7.1.6</ecNumber>
    </recommendedName>
    <alternativeName>
        <fullName evidence="12">Galactose kinase</fullName>
    </alternativeName>
</protein>
<feature type="binding site" evidence="12">
    <location>
        <position position="580"/>
    </location>
    <ligand>
        <name>substrate</name>
    </ligand>
</feature>
<evidence type="ECO:0000256" key="7">
    <source>
        <dbReference type="ARBA" id="ARBA00022840"/>
    </source>
</evidence>
<keyword evidence="10" id="KW-0413">Isomerase</keyword>
<dbReference type="UniPathway" id="UPA00214"/>
<evidence type="ECO:0000256" key="2">
    <source>
        <dbReference type="ARBA" id="ARBA00022490"/>
    </source>
</evidence>
<comment type="subcellular location">
    <subcellularLocation>
        <location evidence="12">Cytoplasm</location>
    </subcellularLocation>
</comment>
<evidence type="ECO:0000256" key="12">
    <source>
        <dbReference type="HAMAP-Rule" id="MF_00246"/>
    </source>
</evidence>
<gene>
    <name evidence="12" type="primary">galK</name>
    <name evidence="17" type="ORF">N568_0111550</name>
</gene>
<dbReference type="InterPro" id="IPR011013">
    <property type="entry name" value="Gal_mutarotase_sf_dom"/>
</dbReference>
<dbReference type="GO" id="GO:0000287">
    <property type="term" value="F:magnesium ion binding"/>
    <property type="evidence" value="ECO:0007669"/>
    <property type="project" value="UniProtKB-UniRule"/>
</dbReference>
<dbReference type="InterPro" id="IPR022963">
    <property type="entry name" value="Galactokinase_bac"/>
</dbReference>
<evidence type="ECO:0000256" key="3">
    <source>
        <dbReference type="ARBA" id="ARBA00022679"/>
    </source>
</evidence>
<dbReference type="NCBIfam" id="TIGR00131">
    <property type="entry name" value="gal_kin"/>
    <property type="match status" value="1"/>
</dbReference>
<feature type="binding site" evidence="12">
    <location>
        <position position="486"/>
    </location>
    <ligand>
        <name>Mg(2+)</name>
        <dbReference type="ChEBI" id="CHEBI:18420"/>
    </ligand>
</feature>
<evidence type="ECO:0000259" key="15">
    <source>
        <dbReference type="Pfam" id="PF08544"/>
    </source>
</evidence>
<evidence type="ECO:0000256" key="11">
    <source>
        <dbReference type="ARBA" id="ARBA00023277"/>
    </source>
</evidence>
<dbReference type="NCBIfam" id="NF003705">
    <property type="entry name" value="PRK05322.1"/>
    <property type="match status" value="1"/>
</dbReference>
<dbReference type="InterPro" id="IPR020568">
    <property type="entry name" value="Ribosomal_Su5_D2-typ_SF"/>
</dbReference>
<dbReference type="SUPFAM" id="SSF55060">
    <property type="entry name" value="GHMP Kinase, C-terminal domain"/>
    <property type="match status" value="1"/>
</dbReference>
<dbReference type="InterPro" id="IPR006204">
    <property type="entry name" value="GHMP_kinase_N_dom"/>
</dbReference>
<feature type="active site" description="Proton acceptor" evidence="12">
    <location>
        <position position="530"/>
    </location>
</feature>
<dbReference type="SUPFAM" id="SSF74650">
    <property type="entry name" value="Galactose mutarotase-like"/>
    <property type="match status" value="1"/>
</dbReference>
<dbReference type="InterPro" id="IPR019741">
    <property type="entry name" value="Galactokinase_CS"/>
</dbReference>
<keyword evidence="5 12" id="KW-0547">Nucleotide-binding</keyword>
<evidence type="ECO:0000256" key="8">
    <source>
        <dbReference type="ARBA" id="ARBA00022842"/>
    </source>
</evidence>
<feature type="binding site" evidence="12">
    <location>
        <begin position="389"/>
        <end position="392"/>
    </location>
    <ligand>
        <name>substrate</name>
    </ligand>
</feature>
<dbReference type="HAMAP" id="MF_00246">
    <property type="entry name" value="Galactokinase"/>
    <property type="match status" value="1"/>
</dbReference>